<dbReference type="OrthoDB" id="7440610at2759"/>
<dbReference type="Proteomes" id="UP000789524">
    <property type="component" value="Unassembled WGS sequence"/>
</dbReference>
<dbReference type="AlphaFoldDB" id="A0A8J2W067"/>
<keyword evidence="3" id="KW-1185">Reference proteome</keyword>
<evidence type="ECO:0000313" key="2">
    <source>
        <dbReference type="EMBL" id="CAG9561970.1"/>
    </source>
</evidence>
<protein>
    <submittedName>
        <fullName evidence="2">(African queen) hypothetical protein</fullName>
    </submittedName>
</protein>
<feature type="chain" id="PRO_5035190005" evidence="1">
    <location>
        <begin position="20"/>
        <end position="127"/>
    </location>
</feature>
<sequence length="127" mass="14567">MNSRASLALVVLSAVTVMSLPPPHPAVVDVRHAEEQLPPHLRSPALRNPHFLETLQLTSLLHKGEKPVFERQSDTIPRKEIYNILTHAGFIGRKRYINHIPKYHSEVQSFHHNDIPFEINSNIIQYL</sequence>
<comment type="caution">
    <text evidence="2">The sequence shown here is derived from an EMBL/GenBank/DDBJ whole genome shotgun (WGS) entry which is preliminary data.</text>
</comment>
<name>A0A8J2W067_9NEOP</name>
<evidence type="ECO:0000313" key="3">
    <source>
        <dbReference type="Proteomes" id="UP000789524"/>
    </source>
</evidence>
<reference evidence="2" key="1">
    <citation type="submission" date="2021-09" db="EMBL/GenBank/DDBJ databases">
        <authorList>
            <person name="Martin H S."/>
        </authorList>
    </citation>
    <scope>NUCLEOTIDE SEQUENCE</scope>
</reference>
<gene>
    <name evidence="2" type="ORF">DCHRY22_LOCUS3387</name>
</gene>
<organism evidence="2 3">
    <name type="scientific">Danaus chrysippus</name>
    <name type="common">African queen</name>
    <dbReference type="NCBI Taxonomy" id="151541"/>
    <lineage>
        <taxon>Eukaryota</taxon>
        <taxon>Metazoa</taxon>
        <taxon>Ecdysozoa</taxon>
        <taxon>Arthropoda</taxon>
        <taxon>Hexapoda</taxon>
        <taxon>Insecta</taxon>
        <taxon>Pterygota</taxon>
        <taxon>Neoptera</taxon>
        <taxon>Endopterygota</taxon>
        <taxon>Lepidoptera</taxon>
        <taxon>Glossata</taxon>
        <taxon>Ditrysia</taxon>
        <taxon>Papilionoidea</taxon>
        <taxon>Nymphalidae</taxon>
        <taxon>Danainae</taxon>
        <taxon>Danaini</taxon>
        <taxon>Danaina</taxon>
        <taxon>Danaus</taxon>
        <taxon>Anosia</taxon>
    </lineage>
</organism>
<feature type="signal peptide" evidence="1">
    <location>
        <begin position="1"/>
        <end position="19"/>
    </location>
</feature>
<accession>A0A8J2W067</accession>
<dbReference type="EMBL" id="CAKASE010000047">
    <property type="protein sequence ID" value="CAG9561970.1"/>
    <property type="molecule type" value="Genomic_DNA"/>
</dbReference>
<keyword evidence="1" id="KW-0732">Signal</keyword>
<proteinExistence type="predicted"/>
<evidence type="ECO:0000256" key="1">
    <source>
        <dbReference type="SAM" id="SignalP"/>
    </source>
</evidence>